<dbReference type="InterPro" id="IPR027417">
    <property type="entry name" value="P-loop_NTPase"/>
</dbReference>
<feature type="compositionally biased region" description="Polar residues" evidence="3">
    <location>
        <begin position="310"/>
        <end position="329"/>
    </location>
</feature>
<evidence type="ECO:0000313" key="4">
    <source>
        <dbReference type="EMBL" id="GAQ78182.1"/>
    </source>
</evidence>
<dbReference type="AlphaFoldDB" id="A0A1Y1HKM8"/>
<name>A0A1Y1HKM8_KLENI</name>
<evidence type="ECO:0000256" key="1">
    <source>
        <dbReference type="ARBA" id="ARBA00022741"/>
    </source>
</evidence>
<dbReference type="EMBL" id="DF236958">
    <property type="protein sequence ID" value="GAQ78182.1"/>
    <property type="molecule type" value="Genomic_DNA"/>
</dbReference>
<dbReference type="SUPFAM" id="SSF52540">
    <property type="entry name" value="P-loop containing nucleoside triphosphate hydrolases"/>
    <property type="match status" value="1"/>
</dbReference>
<reference evidence="4 5" key="1">
    <citation type="journal article" date="2014" name="Nat. Commun.">
        <title>Klebsormidium flaccidum genome reveals primary factors for plant terrestrial adaptation.</title>
        <authorList>
            <person name="Hori K."/>
            <person name="Maruyama F."/>
            <person name="Fujisawa T."/>
            <person name="Togashi T."/>
            <person name="Yamamoto N."/>
            <person name="Seo M."/>
            <person name="Sato S."/>
            <person name="Yamada T."/>
            <person name="Mori H."/>
            <person name="Tajima N."/>
            <person name="Moriyama T."/>
            <person name="Ikeuchi M."/>
            <person name="Watanabe M."/>
            <person name="Wada H."/>
            <person name="Kobayashi K."/>
            <person name="Saito M."/>
            <person name="Masuda T."/>
            <person name="Sasaki-Sekimoto Y."/>
            <person name="Mashiguchi K."/>
            <person name="Awai K."/>
            <person name="Shimojima M."/>
            <person name="Masuda S."/>
            <person name="Iwai M."/>
            <person name="Nobusawa T."/>
            <person name="Narise T."/>
            <person name="Kondo S."/>
            <person name="Saito H."/>
            <person name="Sato R."/>
            <person name="Murakawa M."/>
            <person name="Ihara Y."/>
            <person name="Oshima-Yamada Y."/>
            <person name="Ohtaka K."/>
            <person name="Satoh M."/>
            <person name="Sonobe K."/>
            <person name="Ishii M."/>
            <person name="Ohtani R."/>
            <person name="Kanamori-Sato M."/>
            <person name="Honoki R."/>
            <person name="Miyazaki D."/>
            <person name="Mochizuki H."/>
            <person name="Umetsu J."/>
            <person name="Higashi K."/>
            <person name="Shibata D."/>
            <person name="Kamiya Y."/>
            <person name="Sato N."/>
            <person name="Nakamura Y."/>
            <person name="Tabata S."/>
            <person name="Ida S."/>
            <person name="Kurokawa K."/>
            <person name="Ohta H."/>
        </authorList>
    </citation>
    <scope>NUCLEOTIDE SEQUENCE [LARGE SCALE GENOMIC DNA]</scope>
    <source>
        <strain evidence="4 5">NIES-2285</strain>
    </source>
</reference>
<dbReference type="OrthoDB" id="5914890at2759"/>
<evidence type="ECO:0000256" key="3">
    <source>
        <dbReference type="SAM" id="MobiDB-lite"/>
    </source>
</evidence>
<protein>
    <submittedName>
        <fullName evidence="4">Uncharacterized protein</fullName>
    </submittedName>
</protein>
<sequence>MNGDYPEALRDSFAGPAGNVRVLVIGDEGVGKTSLVHLLTEGQPISRPRVTIGCNVSVKYFEYSAGSMGLPGGPDSSPHRTFFIELWDVTGAPQYHAARPIFYQRINGVIAVHDLTNRRTRTNLHRWTSEVASLGTFSAPSPEATFPGGLPVPLLIIGNKSDSRKWDSQTGGRISLPNSPLKRVASKIGTMAGQLEARLSGFPDDESAAPLTKKATKWAAKLGEYVNGANGHDLPRADGTSSWTGLLTSAKTGKLDVGAVNAFFYELIRRRYFASEMDTRQPATSVPPVFPSLASGSDLDTLADGEASVPSGTHASRLVSETQVGSSTREGPYSLPPPPGRIRTSSSGHLEISPDKVPEPSTLLSPHVPHNGSTLSRKPSLPLVDPG</sequence>
<dbReference type="OMA" id="HVHVESW"/>
<dbReference type="GO" id="GO:0005525">
    <property type="term" value="F:GTP binding"/>
    <property type="evidence" value="ECO:0007669"/>
    <property type="project" value="UniProtKB-KW"/>
</dbReference>
<organism evidence="4 5">
    <name type="scientific">Klebsormidium nitens</name>
    <name type="common">Green alga</name>
    <name type="synonym">Ulothrix nitens</name>
    <dbReference type="NCBI Taxonomy" id="105231"/>
    <lineage>
        <taxon>Eukaryota</taxon>
        <taxon>Viridiplantae</taxon>
        <taxon>Streptophyta</taxon>
        <taxon>Klebsormidiophyceae</taxon>
        <taxon>Klebsormidiales</taxon>
        <taxon>Klebsormidiaceae</taxon>
        <taxon>Klebsormidium</taxon>
    </lineage>
</organism>
<evidence type="ECO:0000256" key="2">
    <source>
        <dbReference type="ARBA" id="ARBA00023134"/>
    </source>
</evidence>
<dbReference type="PRINTS" id="PR00449">
    <property type="entry name" value="RASTRNSFRMNG"/>
</dbReference>
<keyword evidence="1" id="KW-0547">Nucleotide-binding</keyword>
<keyword evidence="2" id="KW-0342">GTP-binding</keyword>
<evidence type="ECO:0000313" key="5">
    <source>
        <dbReference type="Proteomes" id="UP000054558"/>
    </source>
</evidence>
<dbReference type="Proteomes" id="UP000054558">
    <property type="component" value="Unassembled WGS sequence"/>
</dbReference>
<dbReference type="InterPro" id="IPR001806">
    <property type="entry name" value="Small_GTPase"/>
</dbReference>
<accession>A0A1Y1HKM8</accession>
<dbReference type="PROSITE" id="PS51419">
    <property type="entry name" value="RAB"/>
    <property type="match status" value="1"/>
</dbReference>
<dbReference type="GO" id="GO:0003924">
    <property type="term" value="F:GTPase activity"/>
    <property type="evidence" value="ECO:0007669"/>
    <property type="project" value="InterPro"/>
</dbReference>
<dbReference type="PANTHER" id="PTHR24073">
    <property type="entry name" value="DRAB5-RELATED"/>
    <property type="match status" value="1"/>
</dbReference>
<dbReference type="SMART" id="SM00175">
    <property type="entry name" value="RAB"/>
    <property type="match status" value="1"/>
</dbReference>
<proteinExistence type="predicted"/>
<gene>
    <name evidence="4" type="ORF">KFL_000090260</name>
</gene>
<dbReference type="STRING" id="105231.A0A1Y1HKM8"/>
<dbReference type="Gene3D" id="3.40.50.300">
    <property type="entry name" value="P-loop containing nucleotide triphosphate hydrolases"/>
    <property type="match status" value="1"/>
</dbReference>
<dbReference type="Pfam" id="PF00071">
    <property type="entry name" value="Ras"/>
    <property type="match status" value="1"/>
</dbReference>
<keyword evidence="5" id="KW-1185">Reference proteome</keyword>
<feature type="region of interest" description="Disordered" evidence="3">
    <location>
        <begin position="297"/>
        <end position="387"/>
    </location>
</feature>